<proteinExistence type="predicted"/>
<dbReference type="SUPFAM" id="SSF54637">
    <property type="entry name" value="Thioesterase/thiol ester dehydrase-isomerase"/>
    <property type="match status" value="1"/>
</dbReference>
<dbReference type="Proteomes" id="UP000672097">
    <property type="component" value="Unassembled WGS sequence"/>
</dbReference>
<dbReference type="Gene3D" id="3.40.630.30">
    <property type="match status" value="1"/>
</dbReference>
<dbReference type="EC" id="3.1.2.-" evidence="3"/>
<keyword evidence="1 3" id="KW-0378">Hydrolase</keyword>
<sequence>MSDRLPGFRYVERLRVRWVEVDLQKIVFNGHYLMYLDTAMAGYWRALALPYEATFSALNGELFVKKAELEYHAPAELDDLLEIGLACEHVGNSSVRFKAGIFRDRRLLVSGQLIYVYASASAHQRQSLPVPDALRQAFAAFEAGEDMVCVKTGSWAQHAEAAAALRQQVFVIEQGIPAALACDAADEAAVHAVAHNRLGLALAAGRLLPAQAGQGRIGRMAVARGLRGSGVGLRVLNALERAAAQRGDHSVMLHAQASAVGFYLKAGYQAQGEPFTEAGIEHLEMTKRL</sequence>
<dbReference type="InterPro" id="IPR029069">
    <property type="entry name" value="HotDog_dom_sf"/>
</dbReference>
<evidence type="ECO:0000259" key="2">
    <source>
        <dbReference type="PROSITE" id="PS51186"/>
    </source>
</evidence>
<dbReference type="CDD" id="cd04301">
    <property type="entry name" value="NAT_SF"/>
    <property type="match status" value="1"/>
</dbReference>
<dbReference type="InterPro" id="IPR016181">
    <property type="entry name" value="Acyl_CoA_acyltransferase"/>
</dbReference>
<keyword evidence="4" id="KW-1185">Reference proteome</keyword>
<dbReference type="SUPFAM" id="SSF55729">
    <property type="entry name" value="Acyl-CoA N-acyltransferases (Nat)"/>
    <property type="match status" value="1"/>
</dbReference>
<dbReference type="Gene3D" id="3.10.129.10">
    <property type="entry name" value="Hotdog Thioesterase"/>
    <property type="match status" value="1"/>
</dbReference>
<dbReference type="CDD" id="cd00586">
    <property type="entry name" value="4HBT"/>
    <property type="match status" value="1"/>
</dbReference>
<dbReference type="Pfam" id="PF13673">
    <property type="entry name" value="Acetyltransf_10"/>
    <property type="match status" value="1"/>
</dbReference>
<evidence type="ECO:0000313" key="4">
    <source>
        <dbReference type="Proteomes" id="UP000672097"/>
    </source>
</evidence>
<dbReference type="InterPro" id="IPR006684">
    <property type="entry name" value="YbgC/YbaW"/>
</dbReference>
<accession>A0ABS5DU77</accession>
<dbReference type="NCBIfam" id="TIGR00051">
    <property type="entry name" value="YbgC/FadM family acyl-CoA thioesterase"/>
    <property type="match status" value="1"/>
</dbReference>
<evidence type="ECO:0000256" key="1">
    <source>
        <dbReference type="ARBA" id="ARBA00022801"/>
    </source>
</evidence>
<dbReference type="EMBL" id="JAGQDG010000002">
    <property type="protein sequence ID" value="MBQ0934691.1"/>
    <property type="molecule type" value="Genomic_DNA"/>
</dbReference>
<protein>
    <submittedName>
        <fullName evidence="3">YbgC/FadM family acyl-CoA thioesterase</fullName>
        <ecNumber evidence="3">3.1.2.-</ecNumber>
    </submittedName>
</protein>
<reference evidence="3 4" key="1">
    <citation type="submission" date="2021-04" db="EMBL/GenBank/DDBJ databases">
        <title>The genome sequence of type strain Ideonella paludis KCTC 32238.</title>
        <authorList>
            <person name="Liu Y."/>
        </authorList>
    </citation>
    <scope>NUCLEOTIDE SEQUENCE [LARGE SCALE GENOMIC DNA]</scope>
    <source>
        <strain evidence="3 4">KCTC 32238</strain>
    </source>
</reference>
<evidence type="ECO:0000313" key="3">
    <source>
        <dbReference type="EMBL" id="MBQ0934691.1"/>
    </source>
</evidence>
<name>A0ABS5DU77_9BURK</name>
<dbReference type="InterPro" id="IPR000182">
    <property type="entry name" value="GNAT_dom"/>
</dbReference>
<dbReference type="RefSeq" id="WP_210806905.1">
    <property type="nucleotide sequence ID" value="NZ_JAGQDG010000002.1"/>
</dbReference>
<dbReference type="PROSITE" id="PS51186">
    <property type="entry name" value="GNAT"/>
    <property type="match status" value="1"/>
</dbReference>
<dbReference type="GO" id="GO:0016787">
    <property type="term" value="F:hydrolase activity"/>
    <property type="evidence" value="ECO:0007669"/>
    <property type="project" value="UniProtKB-KW"/>
</dbReference>
<gene>
    <name evidence="3" type="ORF">KAK11_05050</name>
</gene>
<feature type="domain" description="N-acetyltransferase" evidence="2">
    <location>
        <begin position="148"/>
        <end position="289"/>
    </location>
</feature>
<organism evidence="3 4">
    <name type="scientific">Ideonella paludis</name>
    <dbReference type="NCBI Taxonomy" id="1233411"/>
    <lineage>
        <taxon>Bacteria</taxon>
        <taxon>Pseudomonadati</taxon>
        <taxon>Pseudomonadota</taxon>
        <taxon>Betaproteobacteria</taxon>
        <taxon>Burkholderiales</taxon>
        <taxon>Sphaerotilaceae</taxon>
        <taxon>Ideonella</taxon>
    </lineage>
</organism>
<dbReference type="InterPro" id="IPR006683">
    <property type="entry name" value="Thioestr_dom"/>
</dbReference>
<dbReference type="Pfam" id="PF03061">
    <property type="entry name" value="4HBT"/>
    <property type="match status" value="1"/>
</dbReference>
<comment type="caution">
    <text evidence="3">The sequence shown here is derived from an EMBL/GenBank/DDBJ whole genome shotgun (WGS) entry which is preliminary data.</text>
</comment>